<keyword evidence="1" id="KW-0472">Membrane</keyword>
<keyword evidence="3" id="KW-1185">Reference proteome</keyword>
<feature type="transmembrane region" description="Helical" evidence="1">
    <location>
        <begin position="12"/>
        <end position="36"/>
    </location>
</feature>
<gene>
    <name evidence="2" type="ORF">PUN32_12625</name>
</gene>
<dbReference type="InterPro" id="IPR016419">
    <property type="entry name" value="Prepilin_Pept-dep_B_prd"/>
</dbReference>
<comment type="caution">
    <text evidence="2">The sequence shown here is derived from an EMBL/GenBank/DDBJ whole genome shotgun (WGS) entry which is preliminary data.</text>
</comment>
<protein>
    <submittedName>
        <fullName evidence="2">Pilus assembly protein PilW</fullName>
    </submittedName>
</protein>
<proteinExistence type="predicted"/>
<dbReference type="PIRSF" id="PIRSF004525">
    <property type="entry name" value="Pilin_peptidase-dep_B_prd"/>
    <property type="match status" value="1"/>
</dbReference>
<evidence type="ECO:0000256" key="1">
    <source>
        <dbReference type="SAM" id="Phobius"/>
    </source>
</evidence>
<dbReference type="RefSeq" id="WP_274723541.1">
    <property type="nucleotide sequence ID" value="NZ_JARBFT010000016.1"/>
</dbReference>
<evidence type="ECO:0000313" key="3">
    <source>
        <dbReference type="Proteomes" id="UP001216189"/>
    </source>
</evidence>
<accession>A0ABT5V2H5</accession>
<evidence type="ECO:0000313" key="2">
    <source>
        <dbReference type="EMBL" id="MDE1515860.1"/>
    </source>
</evidence>
<organism evidence="2 3">
    <name type="scientific">Vibrio chanodichtyis</name>
    <dbReference type="NCBI Taxonomy" id="3027932"/>
    <lineage>
        <taxon>Bacteria</taxon>
        <taxon>Pseudomonadati</taxon>
        <taxon>Pseudomonadota</taxon>
        <taxon>Gammaproteobacteria</taxon>
        <taxon>Vibrionales</taxon>
        <taxon>Vibrionaceae</taxon>
        <taxon>Vibrio</taxon>
    </lineage>
</organism>
<name>A0ABT5V2H5_9VIBR</name>
<reference evidence="2 3" key="1">
    <citation type="submission" date="2023-02" db="EMBL/GenBank/DDBJ databases">
        <title>Vibrio intestini sp. nov., a close relative of Vibrio cholerae isolated from the intestine of Healthy Culter dabryi.</title>
        <authorList>
            <person name="Wu N."/>
        </authorList>
    </citation>
    <scope>NUCLEOTIDE SEQUENCE [LARGE SCALE GENOMIC DNA]</scope>
    <source>
        <strain evidence="2 3">DSL-7</strain>
    </source>
</reference>
<sequence length="196" mass="21396">MALKNAKYQGNSLIEFMIAALIGVIALGIIGGVFLANQKTAAQRSKQIMLQQQMSGVMQQMKEDIQRAGFAGIETYSLMLSGASSVLYHQANQIGYVYRSSSSSVSNTVYRLNNHMLQYCQNETPLPLDIASVASGCFDLFMPSQIKVVQFDVSHSLLQGASVDSALLAITMAAELKNDPTISHTIGLTIQQRNWQ</sequence>
<keyword evidence="1" id="KW-1133">Transmembrane helix</keyword>
<dbReference type="Proteomes" id="UP001216189">
    <property type="component" value="Unassembled WGS sequence"/>
</dbReference>
<dbReference type="EMBL" id="JARBFT010000016">
    <property type="protein sequence ID" value="MDE1515860.1"/>
    <property type="molecule type" value="Genomic_DNA"/>
</dbReference>
<keyword evidence="1" id="KW-0812">Transmembrane</keyword>